<proteinExistence type="inferred from homology"/>
<evidence type="ECO:0000313" key="4">
    <source>
        <dbReference type="EMBL" id="MDI6449698.1"/>
    </source>
</evidence>
<dbReference type="Proteomes" id="UP001431776">
    <property type="component" value="Unassembled WGS sequence"/>
</dbReference>
<dbReference type="Pfam" id="PF02397">
    <property type="entry name" value="Bac_transf"/>
    <property type="match status" value="1"/>
</dbReference>
<dbReference type="InterPro" id="IPR011004">
    <property type="entry name" value="Trimer_LpxA-like_sf"/>
</dbReference>
<sequence length="571" mass="63167">MRLTVIRDETNGVSPPDAGVLRSALSMRPLSDVILSGAIHLCDGTDGSGGFFALAGASTPGEMVWDLPASWPCDPISDLAPGPVRITRNGSGVEPLGNIRLHPWVIISDGRFVARVSDRLSVLFAETSADAMAVTADPGLLAYRERIRLTEKGELVGYRRLYRDSIEPMPMPADWPHHFVIRSERFEAVLGDGLPRGFDEMVQRCRSCGMKVEAVSVAGLAIDLASPEGLLMLSDAVLTHCPPQAAVLEASLGRQVYVCGGDRKVSDRARFVGPVLLGSGVCVEPDAVVVGPTVLCDGCTVRRGALVDSSILGTQAVVQSDDRLDRSVVMGANGEPSAPRVYSSRTVRPWAKPAWSQRHSAFRTWPRFSYPGCFKRMADVLIAIFVLVLFAPIAPFIALAIKINSPGPVFYRDRRQGLHGRLFGCVKFRTMRVGAAEIQDKLRFVSEVDGPQFKMADDPRISTVGHFLRETYLDEIPQFFNVLCGQMSVVGPRPSPETENTLCPSWRDARLSVRPGITGLWQVFRTREPFKDFQEWIYYDTKYVQELSPRMDLWVCWCTFRKMVGNFIRQF</sequence>
<feature type="transmembrane region" description="Helical" evidence="2">
    <location>
        <begin position="380"/>
        <end position="401"/>
    </location>
</feature>
<dbReference type="RefSeq" id="WP_349245106.1">
    <property type="nucleotide sequence ID" value="NZ_JASCXX010000012.1"/>
</dbReference>
<dbReference type="InterPro" id="IPR003362">
    <property type="entry name" value="Bact_transf"/>
</dbReference>
<dbReference type="Gene3D" id="2.160.10.10">
    <property type="entry name" value="Hexapeptide repeat proteins"/>
    <property type="match status" value="1"/>
</dbReference>
<reference evidence="4" key="1">
    <citation type="submission" date="2023-05" db="EMBL/GenBank/DDBJ databases">
        <title>Anaerotaeda fermentans gen. nov., sp. nov., a novel anaerobic planctomycete of the new family within the order Sedimentisphaerales isolated from Taman Peninsula, Russia.</title>
        <authorList>
            <person name="Khomyakova M.A."/>
            <person name="Merkel A.Y."/>
            <person name="Slobodkin A.I."/>
        </authorList>
    </citation>
    <scope>NUCLEOTIDE SEQUENCE</scope>
    <source>
        <strain evidence="4">M17dextr</strain>
    </source>
</reference>
<evidence type="ECO:0000313" key="5">
    <source>
        <dbReference type="Proteomes" id="UP001431776"/>
    </source>
</evidence>
<organism evidence="4 5">
    <name type="scientific">Anaerobaca lacustris</name>
    <dbReference type="NCBI Taxonomy" id="3044600"/>
    <lineage>
        <taxon>Bacteria</taxon>
        <taxon>Pseudomonadati</taxon>
        <taxon>Planctomycetota</taxon>
        <taxon>Phycisphaerae</taxon>
        <taxon>Sedimentisphaerales</taxon>
        <taxon>Anaerobacaceae</taxon>
        <taxon>Anaerobaca</taxon>
    </lineage>
</organism>
<evidence type="ECO:0000256" key="2">
    <source>
        <dbReference type="SAM" id="Phobius"/>
    </source>
</evidence>
<gene>
    <name evidence="4" type="ORF">QJ522_11635</name>
</gene>
<keyword evidence="2" id="KW-0812">Transmembrane</keyword>
<dbReference type="SUPFAM" id="SSF51161">
    <property type="entry name" value="Trimeric LpxA-like enzymes"/>
    <property type="match status" value="1"/>
</dbReference>
<dbReference type="PANTHER" id="PTHR30576">
    <property type="entry name" value="COLANIC BIOSYNTHESIS UDP-GLUCOSE LIPID CARRIER TRANSFERASE"/>
    <property type="match status" value="1"/>
</dbReference>
<accession>A0AAW6U396</accession>
<dbReference type="GO" id="GO:0016780">
    <property type="term" value="F:phosphotransferase activity, for other substituted phosphate groups"/>
    <property type="evidence" value="ECO:0007669"/>
    <property type="project" value="TreeGrafter"/>
</dbReference>
<name>A0AAW6U396_9BACT</name>
<comment type="similarity">
    <text evidence="1">Belongs to the bacterial sugar transferase family.</text>
</comment>
<dbReference type="PANTHER" id="PTHR30576:SF10">
    <property type="entry name" value="SLL5057 PROTEIN"/>
    <property type="match status" value="1"/>
</dbReference>
<feature type="domain" description="Bacterial sugar transferase" evidence="3">
    <location>
        <begin position="375"/>
        <end position="564"/>
    </location>
</feature>
<comment type="caution">
    <text evidence="4">The sequence shown here is derived from an EMBL/GenBank/DDBJ whole genome shotgun (WGS) entry which is preliminary data.</text>
</comment>
<keyword evidence="2" id="KW-0472">Membrane</keyword>
<keyword evidence="5" id="KW-1185">Reference proteome</keyword>
<protein>
    <submittedName>
        <fullName evidence="4">Sugar transferase</fullName>
    </submittedName>
</protein>
<evidence type="ECO:0000256" key="1">
    <source>
        <dbReference type="ARBA" id="ARBA00006464"/>
    </source>
</evidence>
<keyword evidence="4" id="KW-0808">Transferase</keyword>
<dbReference type="AlphaFoldDB" id="A0AAW6U396"/>
<evidence type="ECO:0000259" key="3">
    <source>
        <dbReference type="Pfam" id="PF02397"/>
    </source>
</evidence>
<dbReference type="EMBL" id="JASCXX010000012">
    <property type="protein sequence ID" value="MDI6449698.1"/>
    <property type="molecule type" value="Genomic_DNA"/>
</dbReference>
<keyword evidence="2" id="KW-1133">Transmembrane helix</keyword>